<feature type="compositionally biased region" description="Gly residues" evidence="1">
    <location>
        <begin position="366"/>
        <end position="382"/>
    </location>
</feature>
<reference evidence="3 4" key="1">
    <citation type="submission" date="2019-03" db="EMBL/GenBank/DDBJ databases">
        <title>Single cell metagenomics reveals metabolic interactions within the superorganism composed of flagellate Streblomastix strix and complex community of Bacteroidetes bacteria on its surface.</title>
        <authorList>
            <person name="Treitli S.C."/>
            <person name="Kolisko M."/>
            <person name="Husnik F."/>
            <person name="Keeling P."/>
            <person name="Hampl V."/>
        </authorList>
    </citation>
    <scope>NUCLEOTIDE SEQUENCE [LARGE SCALE GENOMIC DNA]</scope>
    <source>
        <strain evidence="3">ST1C</strain>
    </source>
</reference>
<protein>
    <submittedName>
        <fullName evidence="3">Uncharacterized protein</fullName>
    </submittedName>
</protein>
<dbReference type="EMBL" id="SNRW01006978">
    <property type="protein sequence ID" value="KAA6382075.1"/>
    <property type="molecule type" value="Genomic_DNA"/>
</dbReference>
<sequence length="419" mass="45729">MFTLVLLLLSVDFIAAEINTSNAGEGPQFIKRYKRRISPSGRNITIAKWQPDGYDFCEVDAIGRFKLLHQGQDETATSFYLVPSEVLPTLKIAKPQGFNIQKCKAFESALQYDLTFTLFSFAAFVFEQDADIVPSILYSLTSGPREVWIETAPNVLSKVSTGVSCNSATITLEMSFESNAIIADECISNKTPLPGDAQYPDAKLPAIPVKCENSQYEFRKYLSWFKYGEVLKLNNVNLTKYYLTRVGPIAGSIIYYNAAGTIISRITNIVLLGWDKNITSGDEFWIVAMRKSVMGGPIGAQYVDRVLYEERIPFNISGSTSYEINGHVVYDEEESILSVGEDTVGVGDDEQGGWIGGDDEQEGGDGEGTTPGTGTGTGTGEGGDGEGEGEGGKDQSGMLRAQKWLVGMMLVVPAVMMMI</sequence>
<feature type="chain" id="PRO_5023846147" evidence="2">
    <location>
        <begin position="17"/>
        <end position="419"/>
    </location>
</feature>
<proteinExistence type="predicted"/>
<feature type="signal peptide" evidence="2">
    <location>
        <begin position="1"/>
        <end position="16"/>
    </location>
</feature>
<keyword evidence="2" id="KW-0732">Signal</keyword>
<organism evidence="3 4">
    <name type="scientific">Streblomastix strix</name>
    <dbReference type="NCBI Taxonomy" id="222440"/>
    <lineage>
        <taxon>Eukaryota</taxon>
        <taxon>Metamonada</taxon>
        <taxon>Preaxostyla</taxon>
        <taxon>Oxymonadida</taxon>
        <taxon>Streblomastigidae</taxon>
        <taxon>Streblomastix</taxon>
    </lineage>
</organism>
<gene>
    <name evidence="3" type="ORF">EZS28_022399</name>
</gene>
<feature type="compositionally biased region" description="Acidic residues" evidence="1">
    <location>
        <begin position="349"/>
        <end position="365"/>
    </location>
</feature>
<accession>A0A5J4VHT4</accession>
<dbReference type="AlphaFoldDB" id="A0A5J4VHT4"/>
<evidence type="ECO:0000256" key="2">
    <source>
        <dbReference type="SAM" id="SignalP"/>
    </source>
</evidence>
<evidence type="ECO:0000313" key="3">
    <source>
        <dbReference type="EMBL" id="KAA6382075.1"/>
    </source>
</evidence>
<name>A0A5J4VHT4_9EUKA</name>
<dbReference type="Proteomes" id="UP000324800">
    <property type="component" value="Unassembled WGS sequence"/>
</dbReference>
<evidence type="ECO:0000256" key="1">
    <source>
        <dbReference type="SAM" id="MobiDB-lite"/>
    </source>
</evidence>
<evidence type="ECO:0000313" key="4">
    <source>
        <dbReference type="Proteomes" id="UP000324800"/>
    </source>
</evidence>
<feature type="region of interest" description="Disordered" evidence="1">
    <location>
        <begin position="349"/>
        <end position="395"/>
    </location>
</feature>
<comment type="caution">
    <text evidence="3">The sequence shown here is derived from an EMBL/GenBank/DDBJ whole genome shotgun (WGS) entry which is preliminary data.</text>
</comment>